<gene>
    <name evidence="2" type="ORF">MELS_0821</name>
</gene>
<dbReference type="InterPro" id="IPR000477">
    <property type="entry name" value="RT_dom"/>
</dbReference>
<dbReference type="GO" id="GO:0003720">
    <property type="term" value="F:telomerase activity"/>
    <property type="evidence" value="ECO:0007669"/>
    <property type="project" value="InterPro"/>
</dbReference>
<dbReference type="Pfam" id="PF00078">
    <property type="entry name" value="RVT_1"/>
    <property type="match status" value="1"/>
</dbReference>
<feature type="domain" description="Reverse transcriptase" evidence="1">
    <location>
        <begin position="1"/>
        <end position="364"/>
    </location>
</feature>
<dbReference type="GeneID" id="97491779"/>
<accession>G0VNL5</accession>
<dbReference type="PANTHER" id="PTHR34047:SF8">
    <property type="entry name" value="PROTEIN YKFC"/>
    <property type="match status" value="1"/>
</dbReference>
<dbReference type="InterPro" id="IPR043502">
    <property type="entry name" value="DNA/RNA_pol_sf"/>
</dbReference>
<dbReference type="KEGG" id="med:MELS_0821"/>
<dbReference type="PANTHER" id="PTHR34047">
    <property type="entry name" value="NUCLEAR INTRON MATURASE 1, MITOCHONDRIAL-RELATED"/>
    <property type="match status" value="1"/>
</dbReference>
<dbReference type="SUPFAM" id="SSF56672">
    <property type="entry name" value="DNA/RNA polymerases"/>
    <property type="match status" value="1"/>
</dbReference>
<protein>
    <recommendedName>
        <fullName evidence="1">Reverse transcriptase domain-containing protein</fullName>
    </recommendedName>
</protein>
<evidence type="ECO:0000313" key="3">
    <source>
        <dbReference type="Proteomes" id="UP000010111"/>
    </source>
</evidence>
<name>G0VNL5_MEGEL</name>
<dbReference type="PROSITE" id="PS50878">
    <property type="entry name" value="RT_POL"/>
    <property type="match status" value="1"/>
</dbReference>
<dbReference type="EMBL" id="HE576794">
    <property type="protein sequence ID" value="CCC73043.1"/>
    <property type="molecule type" value="Genomic_DNA"/>
</dbReference>
<keyword evidence="3" id="KW-1185">Reference proteome</keyword>
<sequence>MDMEFDAFRKESTGKAYAHFGTRCTLKDDWVWKYVTVPQNIETHKFFPFISFEKDYTKYNSRDKKLKVKNRLLCYATHLDRCIYQYYSFLLNNYYNKRVENNGIDKVAVAYRTDLHKSNIHFAKEVFDFIKNQGSCYVIVGDFKSFFDSLDHRYLKQRLCDLLGVDRLSEDWYAVYKSITKYAECRIEDIAYFLGKKYSPQEYKDINKCFKLMGTKQFHKFKKQIFRNLRESDDDKTAFHSAIEKNKKSYGIPQGSSISAVLANVYMLDFDKNIYNYIQSYDGFYMRYCDDFIIVFPSSNKEEFLSKYKKIREFIDNIPRLKLEKQKTQIYEYRNQSIINRFSYISDSPEERPKQRIDYLGFSFDGQKVTVRDKTLSKYYYRMYRKVKSAKYWSLRKKRVQTKGLYQLYSAHANWSDSQSQNPKKKNGNFLTYVQRAEKEFGKDELIDRGTSRHMVKIKRAIAKWGKT</sequence>
<dbReference type="eggNOG" id="COG3344">
    <property type="taxonomic scope" value="Bacteria"/>
</dbReference>
<evidence type="ECO:0000259" key="1">
    <source>
        <dbReference type="PROSITE" id="PS50878"/>
    </source>
</evidence>
<dbReference type="Proteomes" id="UP000010111">
    <property type="component" value="Chromosome"/>
</dbReference>
<dbReference type="CDD" id="cd01651">
    <property type="entry name" value="RT_G2_intron"/>
    <property type="match status" value="1"/>
</dbReference>
<evidence type="ECO:0000313" key="2">
    <source>
        <dbReference type="EMBL" id="CCC73043.1"/>
    </source>
</evidence>
<dbReference type="GO" id="GO:0003677">
    <property type="term" value="F:DNA binding"/>
    <property type="evidence" value="ECO:0007669"/>
    <property type="project" value="InterPro"/>
</dbReference>
<dbReference type="RefSeq" id="WP_014015779.1">
    <property type="nucleotide sequence ID" value="NC_015873.1"/>
</dbReference>
<dbReference type="AlphaFoldDB" id="G0VNL5"/>
<dbReference type="InterPro" id="IPR051083">
    <property type="entry name" value="GrpII_Intron_Splice-Mob/Def"/>
</dbReference>
<dbReference type="PRINTS" id="PR01365">
    <property type="entry name" value="TELOMERASERT"/>
</dbReference>
<dbReference type="InterPro" id="IPR003545">
    <property type="entry name" value="Telomerase_RT"/>
</dbReference>
<reference evidence="2 3" key="1">
    <citation type="journal article" date="2011" name="J. Bacteriol.">
        <title>Genome Sequence of the Ruminal Bacterium Megasphaera elsdenii.</title>
        <authorList>
            <person name="Marx H."/>
            <person name="Graf A.B."/>
            <person name="Tatto N."/>
            <person name="Thallinger G.G."/>
            <person name="Mattanovich D."/>
            <person name="Sauer M."/>
        </authorList>
    </citation>
    <scope>NUCLEOTIDE SEQUENCE [LARGE SCALE GENOMIC DNA]</scope>
    <source>
        <strain evidence="2 3">DSM 20460</strain>
    </source>
</reference>
<dbReference type="HOGENOM" id="CLU_038920_0_0_9"/>
<proteinExistence type="predicted"/>
<organism evidence="2 3">
    <name type="scientific">Megasphaera elsdenii DSM 20460</name>
    <dbReference type="NCBI Taxonomy" id="1064535"/>
    <lineage>
        <taxon>Bacteria</taxon>
        <taxon>Bacillati</taxon>
        <taxon>Bacillota</taxon>
        <taxon>Negativicutes</taxon>
        <taxon>Veillonellales</taxon>
        <taxon>Veillonellaceae</taxon>
        <taxon>Megasphaera</taxon>
    </lineage>
</organism>
<dbReference type="GO" id="GO:0000723">
    <property type="term" value="P:telomere maintenance"/>
    <property type="evidence" value="ECO:0007669"/>
    <property type="project" value="InterPro"/>
</dbReference>